<dbReference type="Gene3D" id="3.30.450.40">
    <property type="match status" value="1"/>
</dbReference>
<dbReference type="InterPro" id="IPR002078">
    <property type="entry name" value="Sigma_54_int"/>
</dbReference>
<feature type="domain" description="Sigma-54 factor interaction" evidence="6">
    <location>
        <begin position="195"/>
        <end position="424"/>
    </location>
</feature>
<dbReference type="InterPro" id="IPR027417">
    <property type="entry name" value="P-loop_NTPase"/>
</dbReference>
<evidence type="ECO:0000256" key="5">
    <source>
        <dbReference type="ARBA" id="ARBA00023163"/>
    </source>
</evidence>
<dbReference type="Pfam" id="PF02954">
    <property type="entry name" value="HTH_8"/>
    <property type="match status" value="1"/>
</dbReference>
<evidence type="ECO:0000259" key="6">
    <source>
        <dbReference type="PROSITE" id="PS50045"/>
    </source>
</evidence>
<protein>
    <submittedName>
        <fullName evidence="7">Nitric oxide reductase transcriptional regulator NorR</fullName>
    </submittedName>
</protein>
<keyword evidence="2" id="KW-0067">ATP-binding</keyword>
<name>A0ABX6NC01_9BURK</name>
<dbReference type="InterPro" id="IPR025944">
    <property type="entry name" value="Sigma_54_int_dom_CS"/>
</dbReference>
<dbReference type="Gene3D" id="1.10.8.60">
    <property type="match status" value="1"/>
</dbReference>
<evidence type="ECO:0000313" key="7">
    <source>
        <dbReference type="EMBL" id="QJR31097.1"/>
    </source>
</evidence>
<proteinExistence type="predicted"/>
<organism evidence="7 8">
    <name type="scientific">Limnobacter profundi</name>
    <dbReference type="NCBI Taxonomy" id="2732163"/>
    <lineage>
        <taxon>Bacteria</taxon>
        <taxon>Pseudomonadati</taxon>
        <taxon>Pseudomonadota</taxon>
        <taxon>Betaproteobacteria</taxon>
        <taxon>Burkholderiales</taxon>
        <taxon>Burkholderiaceae</taxon>
        <taxon>Limnobacter</taxon>
    </lineage>
</organism>
<evidence type="ECO:0000313" key="8">
    <source>
        <dbReference type="Proteomes" id="UP000501130"/>
    </source>
</evidence>
<dbReference type="SMART" id="SM00382">
    <property type="entry name" value="AAA"/>
    <property type="match status" value="1"/>
</dbReference>
<evidence type="ECO:0000256" key="2">
    <source>
        <dbReference type="ARBA" id="ARBA00022840"/>
    </source>
</evidence>
<reference evidence="7 8" key="1">
    <citation type="submission" date="2020-05" db="EMBL/GenBank/DDBJ databases">
        <title>Compete genome of Limnobacter sp. SAORIC-580.</title>
        <authorList>
            <person name="Song J."/>
            <person name="Cho J.-C."/>
        </authorList>
    </citation>
    <scope>NUCLEOTIDE SEQUENCE [LARGE SCALE GENOMIC DNA]</scope>
    <source>
        <strain evidence="7 8">SAORIC-580</strain>
    </source>
</reference>
<dbReference type="RefSeq" id="WP_171101411.1">
    <property type="nucleotide sequence ID" value="NZ_CP053084.1"/>
</dbReference>
<dbReference type="PROSITE" id="PS00675">
    <property type="entry name" value="SIGMA54_INTERACT_1"/>
    <property type="match status" value="1"/>
</dbReference>
<dbReference type="InterPro" id="IPR025662">
    <property type="entry name" value="Sigma_54_int_dom_ATP-bd_1"/>
</dbReference>
<dbReference type="PROSITE" id="PS00688">
    <property type="entry name" value="SIGMA54_INTERACT_3"/>
    <property type="match status" value="1"/>
</dbReference>
<gene>
    <name evidence="7" type="primary">norR</name>
    <name evidence="7" type="ORF">HKT17_07015</name>
</gene>
<dbReference type="Pfam" id="PF01590">
    <property type="entry name" value="GAF"/>
    <property type="match status" value="1"/>
</dbReference>
<dbReference type="PRINTS" id="PR01590">
    <property type="entry name" value="HTHFIS"/>
</dbReference>
<keyword evidence="8" id="KW-1185">Reference proteome</keyword>
<sequence length="522" mass="56676">MSSFVLAVIEDLGADLDPSTRYMRYVNSLAAALPGNACALLRKEGSALRPLAVRGLTPDSLGRRFELNEHPRLNAIVTYRGVTHFPNKSTLPDPYDGLLEGVHAGDLNVHDCMGCALHVNGKLWGAITLDSLKAGVFDVKVERAMAMFARLGEAVVHVAELTEKTERHSNSLSLGQGEGNGLNALEGVQLSRREMIGDSMPIRELKHEILTVANSQLAVLIHGETGVGKELVAQALHAMSSRASLPLVVINCAALPDQLIESELFGHVKGAFSGAERDRQGKFELADGGTLFLDEVGELSASAQAKLLRVLQSGQVQRVGSDREHRVDVRIVAASNRDLSVEVKAGRFRADLYHRLCAYPLHIPPLRERGDDVVLLAGYFLEQNRSRLGLRNLRLGRGCEAALKRYSWPGNVRELEHTLGRAALKARRDESGPMVTVELEHLDLVSEAGHTHALTAQGLATIPNAGMVTPTEGMPYRDAVDAFSRALVQQVLDNTDGNRAAAARQLGLDSGNFHRMLKRLGL</sequence>
<dbReference type="Gene3D" id="1.10.10.60">
    <property type="entry name" value="Homeodomain-like"/>
    <property type="match status" value="1"/>
</dbReference>
<dbReference type="InterPro" id="IPR003018">
    <property type="entry name" value="GAF"/>
</dbReference>
<keyword evidence="1" id="KW-0547">Nucleotide-binding</keyword>
<dbReference type="Proteomes" id="UP000501130">
    <property type="component" value="Chromosome"/>
</dbReference>
<dbReference type="InterPro" id="IPR003593">
    <property type="entry name" value="AAA+_ATPase"/>
</dbReference>
<evidence type="ECO:0000256" key="3">
    <source>
        <dbReference type="ARBA" id="ARBA00023015"/>
    </source>
</evidence>
<dbReference type="InterPro" id="IPR002197">
    <property type="entry name" value="HTH_Fis"/>
</dbReference>
<dbReference type="Pfam" id="PF25601">
    <property type="entry name" value="AAA_lid_14"/>
    <property type="match status" value="1"/>
</dbReference>
<dbReference type="EMBL" id="CP053084">
    <property type="protein sequence ID" value="QJR31097.1"/>
    <property type="molecule type" value="Genomic_DNA"/>
</dbReference>
<keyword evidence="4" id="KW-0238">DNA-binding</keyword>
<dbReference type="SUPFAM" id="SSF55781">
    <property type="entry name" value="GAF domain-like"/>
    <property type="match status" value="1"/>
</dbReference>
<keyword evidence="5" id="KW-0804">Transcription</keyword>
<dbReference type="NCBIfam" id="NF003451">
    <property type="entry name" value="PRK05022.1"/>
    <property type="match status" value="1"/>
</dbReference>
<evidence type="ECO:0000256" key="1">
    <source>
        <dbReference type="ARBA" id="ARBA00022741"/>
    </source>
</evidence>
<evidence type="ECO:0000256" key="4">
    <source>
        <dbReference type="ARBA" id="ARBA00023125"/>
    </source>
</evidence>
<dbReference type="SUPFAM" id="SSF46689">
    <property type="entry name" value="Homeodomain-like"/>
    <property type="match status" value="1"/>
</dbReference>
<dbReference type="PROSITE" id="PS00676">
    <property type="entry name" value="SIGMA54_INTERACT_2"/>
    <property type="match status" value="1"/>
</dbReference>
<keyword evidence="3" id="KW-0805">Transcription regulation</keyword>
<dbReference type="PROSITE" id="PS50045">
    <property type="entry name" value="SIGMA54_INTERACT_4"/>
    <property type="match status" value="1"/>
</dbReference>
<dbReference type="Gene3D" id="3.40.50.300">
    <property type="entry name" value="P-loop containing nucleotide triphosphate hydrolases"/>
    <property type="match status" value="1"/>
</dbReference>
<dbReference type="InterPro" id="IPR009057">
    <property type="entry name" value="Homeodomain-like_sf"/>
</dbReference>
<dbReference type="InterPro" id="IPR058031">
    <property type="entry name" value="AAA_lid_NorR"/>
</dbReference>
<dbReference type="InterPro" id="IPR029016">
    <property type="entry name" value="GAF-like_dom_sf"/>
</dbReference>
<dbReference type="SUPFAM" id="SSF52540">
    <property type="entry name" value="P-loop containing nucleoside triphosphate hydrolases"/>
    <property type="match status" value="1"/>
</dbReference>
<dbReference type="InterPro" id="IPR025943">
    <property type="entry name" value="Sigma_54_int_dom_ATP-bd_2"/>
</dbReference>
<dbReference type="Pfam" id="PF00158">
    <property type="entry name" value="Sigma54_activat"/>
    <property type="match status" value="1"/>
</dbReference>
<dbReference type="PANTHER" id="PTHR32071">
    <property type="entry name" value="TRANSCRIPTIONAL REGULATORY PROTEIN"/>
    <property type="match status" value="1"/>
</dbReference>
<dbReference type="PANTHER" id="PTHR32071:SF35">
    <property type="entry name" value="ANAEROBIC NITRIC OXIDE REDUCTASE TRANSCRIPTION REGULATOR NORR"/>
    <property type="match status" value="1"/>
</dbReference>
<accession>A0ABX6NC01</accession>
<dbReference type="CDD" id="cd00009">
    <property type="entry name" value="AAA"/>
    <property type="match status" value="1"/>
</dbReference>